<evidence type="ECO:0000259" key="2">
    <source>
        <dbReference type="PROSITE" id="PS51471"/>
    </source>
</evidence>
<dbReference type="InterPro" id="IPR005123">
    <property type="entry name" value="Oxoglu/Fe-dep_dioxygenase_dom"/>
</dbReference>
<evidence type="ECO:0000313" key="3">
    <source>
        <dbReference type="EMBL" id="CEJ60473.1"/>
    </source>
</evidence>
<dbReference type="EMBL" id="CDHK01000008">
    <property type="protein sequence ID" value="CEJ60473.1"/>
    <property type="molecule type" value="Genomic_DNA"/>
</dbReference>
<feature type="region of interest" description="Disordered" evidence="1">
    <location>
        <begin position="338"/>
        <end position="457"/>
    </location>
</feature>
<feature type="compositionally biased region" description="Acidic residues" evidence="1">
    <location>
        <begin position="368"/>
        <end position="383"/>
    </location>
</feature>
<organism evidence="3 4">
    <name type="scientific">Penicillium brasilianum</name>
    <dbReference type="NCBI Taxonomy" id="104259"/>
    <lineage>
        <taxon>Eukaryota</taxon>
        <taxon>Fungi</taxon>
        <taxon>Dikarya</taxon>
        <taxon>Ascomycota</taxon>
        <taxon>Pezizomycotina</taxon>
        <taxon>Eurotiomycetes</taxon>
        <taxon>Eurotiomycetidae</taxon>
        <taxon>Eurotiales</taxon>
        <taxon>Aspergillaceae</taxon>
        <taxon>Penicillium</taxon>
    </lineage>
</organism>
<dbReference type="OrthoDB" id="27483at2759"/>
<accession>A0A0F7TUU5</accession>
<sequence>MDSETSSSAPMPTLSRLAFKAVCGQLEKSLSNEKASASFACGGTIPVDCTVAASLPRDIAEEVPGLGERLKSSRPVNIFWELKDEPTPRKLTLPLDSSVDNDSPDSLTRLRQLVADSDFGIVERVQQVLLPAMQSLTGEFLKISRLDIELYKLNAYSGPSGLSKSHVDITRSASQIGSLVVCLPSPFQGGNLVVRHEGREVNFYWEQRSADTIQWAAFYSDCEHEIKTVNQGARITLTYNLYAVSELLEKSNRISVIIDPKSLPLYEDFKNLLETPAFMRTGGVLGAFCSHAYPHATSDASFLLPRGLKGADLAFFSALHASGVKVDVLPVILGHGARDPKREWSDSGEDDWEDQDKEDVLSKTGTPEELEESDHDYNSDQDELAFMPGNDNDDGWNFDALPDMLGRENQANNDGLWGWGDQNNCNESDPVTNADKDNEDGDNDGDKGRCKNKGNQLRKNDDPLAYLDLGTTGLHKHWPTQSYKKPITWVTAPRPENMRAAMAYITYVDDASQMHIHSYAAIIAVIPPWTERQKLLAKLKDQ</sequence>
<protein>
    <recommendedName>
        <fullName evidence="2">Fe2OG dioxygenase domain-containing protein</fullName>
    </recommendedName>
</protein>
<dbReference type="PANTHER" id="PTHR33099">
    <property type="entry name" value="FE2OG DIOXYGENASE DOMAIN-CONTAINING PROTEIN"/>
    <property type="match status" value="1"/>
</dbReference>
<dbReference type="Proteomes" id="UP000042958">
    <property type="component" value="Unassembled WGS sequence"/>
</dbReference>
<gene>
    <name evidence="3" type="ORF">PMG11_09046</name>
</gene>
<dbReference type="PANTHER" id="PTHR33099:SF14">
    <property type="entry name" value="PROLYL 4-HYDROXYLASE ALPHA SUBUNIT FE(2+) 2OG DIOXYGENASE DOMAIN-CONTAINING PROTEIN"/>
    <property type="match status" value="1"/>
</dbReference>
<evidence type="ECO:0000256" key="1">
    <source>
        <dbReference type="SAM" id="MobiDB-lite"/>
    </source>
</evidence>
<dbReference type="PROSITE" id="PS51471">
    <property type="entry name" value="FE2OG_OXY"/>
    <property type="match status" value="1"/>
</dbReference>
<feature type="compositionally biased region" description="Polar residues" evidence="1">
    <location>
        <begin position="421"/>
        <end position="431"/>
    </location>
</feature>
<proteinExistence type="predicted"/>
<dbReference type="Gene3D" id="2.60.120.620">
    <property type="entry name" value="q2cbj1_9rhob like domain"/>
    <property type="match status" value="1"/>
</dbReference>
<feature type="compositionally biased region" description="Acidic residues" evidence="1">
    <location>
        <begin position="346"/>
        <end position="357"/>
    </location>
</feature>
<reference evidence="4" key="1">
    <citation type="journal article" date="2015" name="Genome Announc.">
        <title>Draft genome sequence of the fungus Penicillium brasilianum MG11.</title>
        <authorList>
            <person name="Horn F."/>
            <person name="Linde J."/>
            <person name="Mattern D.J."/>
            <person name="Walther G."/>
            <person name="Guthke R."/>
            <person name="Brakhage A.A."/>
            <person name="Valiante V."/>
        </authorList>
    </citation>
    <scope>NUCLEOTIDE SEQUENCE [LARGE SCALE GENOMIC DNA]</scope>
    <source>
        <strain evidence="4">MG11</strain>
    </source>
</reference>
<dbReference type="AlphaFoldDB" id="A0A0F7TUU5"/>
<feature type="domain" description="Fe2OG dioxygenase" evidence="2">
    <location>
        <begin position="147"/>
        <end position="243"/>
    </location>
</feature>
<name>A0A0F7TUU5_PENBI</name>
<evidence type="ECO:0000313" key="4">
    <source>
        <dbReference type="Proteomes" id="UP000042958"/>
    </source>
</evidence>
<keyword evidence="4" id="KW-1185">Reference proteome</keyword>